<dbReference type="Proteomes" id="UP001589748">
    <property type="component" value="Unassembled WGS sequence"/>
</dbReference>
<keyword evidence="2" id="KW-1015">Disulfide bond</keyword>
<dbReference type="InterPro" id="IPR011047">
    <property type="entry name" value="Quinoprotein_ADH-like_sf"/>
</dbReference>
<evidence type="ECO:0000256" key="1">
    <source>
        <dbReference type="ARBA" id="ARBA00022729"/>
    </source>
</evidence>
<feature type="signal peptide" evidence="4">
    <location>
        <begin position="1"/>
        <end position="34"/>
    </location>
</feature>
<dbReference type="Gene3D" id="2.60.120.200">
    <property type="match status" value="1"/>
</dbReference>
<keyword evidence="1 4" id="KW-0732">Signal</keyword>
<evidence type="ECO:0000256" key="2">
    <source>
        <dbReference type="ARBA" id="ARBA00023157"/>
    </source>
</evidence>
<accession>A0ABV5LWE5</accession>
<dbReference type="CDD" id="cd00110">
    <property type="entry name" value="LamG"/>
    <property type="match status" value="1"/>
</dbReference>
<organism evidence="6 7">
    <name type="scientific">Kineococcus gynurae</name>
    <dbReference type="NCBI Taxonomy" id="452979"/>
    <lineage>
        <taxon>Bacteria</taxon>
        <taxon>Bacillati</taxon>
        <taxon>Actinomycetota</taxon>
        <taxon>Actinomycetes</taxon>
        <taxon>Kineosporiales</taxon>
        <taxon>Kineosporiaceae</taxon>
        <taxon>Kineococcus</taxon>
    </lineage>
</organism>
<dbReference type="SUPFAM" id="SSF49899">
    <property type="entry name" value="Concanavalin A-like lectins/glucanases"/>
    <property type="match status" value="1"/>
</dbReference>
<dbReference type="Pfam" id="PF13385">
    <property type="entry name" value="Laminin_G_3"/>
    <property type="match status" value="1"/>
</dbReference>
<evidence type="ECO:0000259" key="5">
    <source>
        <dbReference type="SMART" id="SM00560"/>
    </source>
</evidence>
<dbReference type="InterPro" id="IPR013320">
    <property type="entry name" value="ConA-like_dom_sf"/>
</dbReference>
<dbReference type="RefSeq" id="WP_380136979.1">
    <property type="nucleotide sequence ID" value="NZ_JBHLUI010000008.1"/>
</dbReference>
<feature type="chain" id="PRO_5045651402" evidence="4">
    <location>
        <begin position="35"/>
        <end position="785"/>
    </location>
</feature>
<protein>
    <submittedName>
        <fullName evidence="6">LamG-like jellyroll fold domain-containing protein</fullName>
    </submittedName>
</protein>
<name>A0ABV5LWE5_9ACTN</name>
<dbReference type="Pfam" id="PF17164">
    <property type="entry name" value="DUF5122"/>
    <property type="match status" value="1"/>
</dbReference>
<evidence type="ECO:0000256" key="3">
    <source>
        <dbReference type="SAM" id="MobiDB-lite"/>
    </source>
</evidence>
<evidence type="ECO:0000313" key="6">
    <source>
        <dbReference type="EMBL" id="MFB9378409.1"/>
    </source>
</evidence>
<evidence type="ECO:0000256" key="4">
    <source>
        <dbReference type="SAM" id="SignalP"/>
    </source>
</evidence>
<dbReference type="SMART" id="SM00560">
    <property type="entry name" value="LamGL"/>
    <property type="match status" value="1"/>
</dbReference>
<sequence length="785" mass="79286">MSLAVRLPGRAVAALATIALTGSALLGLVGPAHADDLTARALPSGPLSADALPTVQIDGVVWAQLVVGDRVYVTGEFTSARPAGAAAGTGEVPRSNILAYDVTTGALISSWAPSLNSTGLGLAASPDGSRVYVVGNFTSVNGVTRNRVAALDAATGAVVTSFAAGADYRVRSVVATADTVYLGGAFSSVGGAPRSRLAAVSASTGALLPWAPTADAEIMAMVRPASTPDQLVVAGRFSTLNGSPALGSGALSATTGATRPWAVQERVNDYGAKAAVYSLSSDGSTVYGTGYNYYGTGNLENTFAAAADGGTLKWVNGCFGDTYSSFPTNGVVVVVGHAHNCAPVGGNPQQTPWTFQRSYAFGAEASTTNVGGNFSGLPGSKPRAWLPTLTVGSYTGQSQAAWSVSGDSRYVVLGGEFPTVNGKAQQGLVRFAVRSLAPNKQGPIGKLSTDLKPTLTVLPSGTVRATVTAAWDRDDAILTYELLRGSSAASSTVVATGRQTSTWWNRAGVALVDPNPPVGTTPTYRVRVSDASGNVLTGNGAVLGVPVPAAGAPSRYAAAVAADGADHFWRLDEASGNLGLDTAGADDLSLDPSAGRGTAGATGDGDTATTFTGSAPVPATTTRAATGPQVFSVEAWFRTTSTTGGKIVGFGTASTGASSGYDRHVYLTNDGRLVAGTYSGGVRTVTSAGRYNDGRWHQVVMTVGSGGLTAYVDGIAVGRNASATGAQPMTGFWRIGGDSLAGWPAQPATTAFAGRVDDVATYPTELTAAQVARHFTAAGGNSVSR</sequence>
<feature type="domain" description="LamG-like jellyroll fold" evidence="5">
    <location>
        <begin position="629"/>
        <end position="769"/>
    </location>
</feature>
<evidence type="ECO:0000313" key="7">
    <source>
        <dbReference type="Proteomes" id="UP001589748"/>
    </source>
</evidence>
<keyword evidence="7" id="KW-1185">Reference proteome</keyword>
<feature type="region of interest" description="Disordered" evidence="3">
    <location>
        <begin position="589"/>
        <end position="623"/>
    </location>
</feature>
<dbReference type="InterPro" id="IPR013431">
    <property type="entry name" value="Delta_60_rpt"/>
</dbReference>
<dbReference type="EMBL" id="JBHMDM010000007">
    <property type="protein sequence ID" value="MFB9378409.1"/>
    <property type="molecule type" value="Genomic_DNA"/>
</dbReference>
<dbReference type="InterPro" id="IPR001791">
    <property type="entry name" value="Laminin_G"/>
</dbReference>
<proteinExistence type="predicted"/>
<dbReference type="SUPFAM" id="SSF50998">
    <property type="entry name" value="Quinoprotein alcohol dehydrogenase-like"/>
    <property type="match status" value="1"/>
</dbReference>
<reference evidence="6 7" key="1">
    <citation type="submission" date="2024-09" db="EMBL/GenBank/DDBJ databases">
        <authorList>
            <person name="Sun Q."/>
            <person name="Mori K."/>
        </authorList>
    </citation>
    <scope>NUCLEOTIDE SEQUENCE [LARGE SCALE GENOMIC DNA]</scope>
    <source>
        <strain evidence="6 7">TISTR 1856</strain>
    </source>
</reference>
<comment type="caution">
    <text evidence="6">The sequence shown here is derived from an EMBL/GenBank/DDBJ whole genome shotgun (WGS) entry which is preliminary data.</text>
</comment>
<gene>
    <name evidence="6" type="ORF">ACFFVI_15680</name>
</gene>
<feature type="compositionally biased region" description="Low complexity" evidence="3">
    <location>
        <begin position="604"/>
        <end position="623"/>
    </location>
</feature>
<dbReference type="InterPro" id="IPR006558">
    <property type="entry name" value="LamG-like"/>
</dbReference>